<gene>
    <name evidence="2" type="ORF">DFH94DRAFT_26560</name>
</gene>
<feature type="transmembrane region" description="Helical" evidence="1">
    <location>
        <begin position="191"/>
        <end position="210"/>
    </location>
</feature>
<feature type="transmembrane region" description="Helical" evidence="1">
    <location>
        <begin position="105"/>
        <end position="126"/>
    </location>
</feature>
<proteinExistence type="predicted"/>
<keyword evidence="1" id="KW-0472">Membrane</keyword>
<evidence type="ECO:0000313" key="2">
    <source>
        <dbReference type="EMBL" id="KAF8487415.1"/>
    </source>
</evidence>
<feature type="transmembrane region" description="Helical" evidence="1">
    <location>
        <begin position="151"/>
        <end position="170"/>
    </location>
</feature>
<dbReference type="AlphaFoldDB" id="A0A9P5TE54"/>
<name>A0A9P5TE54_9AGAM</name>
<keyword evidence="3" id="KW-1185">Reference proteome</keyword>
<keyword evidence="1" id="KW-1133">Transmembrane helix</keyword>
<organism evidence="2 3">
    <name type="scientific">Russula ochroleuca</name>
    <dbReference type="NCBI Taxonomy" id="152965"/>
    <lineage>
        <taxon>Eukaryota</taxon>
        <taxon>Fungi</taxon>
        <taxon>Dikarya</taxon>
        <taxon>Basidiomycota</taxon>
        <taxon>Agaricomycotina</taxon>
        <taxon>Agaricomycetes</taxon>
        <taxon>Russulales</taxon>
        <taxon>Russulaceae</taxon>
        <taxon>Russula</taxon>
    </lineage>
</organism>
<dbReference type="OrthoDB" id="3197626at2759"/>
<dbReference type="Proteomes" id="UP000759537">
    <property type="component" value="Unassembled WGS sequence"/>
</dbReference>
<evidence type="ECO:0000313" key="3">
    <source>
        <dbReference type="Proteomes" id="UP000759537"/>
    </source>
</evidence>
<reference evidence="2" key="2">
    <citation type="journal article" date="2020" name="Nat. Commun.">
        <title>Large-scale genome sequencing of mycorrhizal fungi provides insights into the early evolution of symbiotic traits.</title>
        <authorList>
            <person name="Miyauchi S."/>
            <person name="Kiss E."/>
            <person name="Kuo A."/>
            <person name="Drula E."/>
            <person name="Kohler A."/>
            <person name="Sanchez-Garcia M."/>
            <person name="Morin E."/>
            <person name="Andreopoulos B."/>
            <person name="Barry K.W."/>
            <person name="Bonito G."/>
            <person name="Buee M."/>
            <person name="Carver A."/>
            <person name="Chen C."/>
            <person name="Cichocki N."/>
            <person name="Clum A."/>
            <person name="Culley D."/>
            <person name="Crous P.W."/>
            <person name="Fauchery L."/>
            <person name="Girlanda M."/>
            <person name="Hayes R.D."/>
            <person name="Keri Z."/>
            <person name="LaButti K."/>
            <person name="Lipzen A."/>
            <person name="Lombard V."/>
            <person name="Magnuson J."/>
            <person name="Maillard F."/>
            <person name="Murat C."/>
            <person name="Nolan M."/>
            <person name="Ohm R.A."/>
            <person name="Pangilinan J."/>
            <person name="Pereira M.F."/>
            <person name="Perotto S."/>
            <person name="Peter M."/>
            <person name="Pfister S."/>
            <person name="Riley R."/>
            <person name="Sitrit Y."/>
            <person name="Stielow J.B."/>
            <person name="Szollosi G."/>
            <person name="Zifcakova L."/>
            <person name="Stursova M."/>
            <person name="Spatafora J.W."/>
            <person name="Tedersoo L."/>
            <person name="Vaario L.M."/>
            <person name="Yamada A."/>
            <person name="Yan M."/>
            <person name="Wang P."/>
            <person name="Xu J."/>
            <person name="Bruns T."/>
            <person name="Baldrian P."/>
            <person name="Vilgalys R."/>
            <person name="Dunand C."/>
            <person name="Henrissat B."/>
            <person name="Grigoriev I.V."/>
            <person name="Hibbett D."/>
            <person name="Nagy L.G."/>
            <person name="Martin F.M."/>
        </authorList>
    </citation>
    <scope>NUCLEOTIDE SEQUENCE</scope>
    <source>
        <strain evidence="2">Prilba</strain>
    </source>
</reference>
<sequence>MVNYNDPATIAQEFVALVKLWHVVDGIFIWEFFTTLDYEWNVIRGLRPYRWTIWVYSVARVATLLAVILNMVGFDTTAPINCQVWVTFEVLFVLRIIAIWSREKFIFAIVIGIWVAEVSFQINGMIRLRSKWSPETNTCALLNLGSTKPNIIASLVTDVVLLLIMLIGLLRVRPEAGGAFGLGCHLWKQGLVWLLLATVAEVPPSVLMILNMNASLNLMPQTPSMVVVTIATTRMYRSFTNFCSLETSHETSRGSKRTVSGSTVSELRALPGPIALSRMERSVRTESDQYPKPQISYIGTGPQELYKAHEVTLNVDAESGPEAQ</sequence>
<comment type="caution">
    <text evidence="2">The sequence shown here is derived from an EMBL/GenBank/DDBJ whole genome shotgun (WGS) entry which is preliminary data.</text>
</comment>
<keyword evidence="1" id="KW-0812">Transmembrane</keyword>
<accession>A0A9P5TE54</accession>
<reference evidence="2" key="1">
    <citation type="submission" date="2019-10" db="EMBL/GenBank/DDBJ databases">
        <authorList>
            <consortium name="DOE Joint Genome Institute"/>
            <person name="Kuo A."/>
            <person name="Miyauchi S."/>
            <person name="Kiss E."/>
            <person name="Drula E."/>
            <person name="Kohler A."/>
            <person name="Sanchez-Garcia M."/>
            <person name="Andreopoulos B."/>
            <person name="Barry K.W."/>
            <person name="Bonito G."/>
            <person name="Buee M."/>
            <person name="Carver A."/>
            <person name="Chen C."/>
            <person name="Cichocki N."/>
            <person name="Clum A."/>
            <person name="Culley D."/>
            <person name="Crous P.W."/>
            <person name="Fauchery L."/>
            <person name="Girlanda M."/>
            <person name="Hayes R."/>
            <person name="Keri Z."/>
            <person name="LaButti K."/>
            <person name="Lipzen A."/>
            <person name="Lombard V."/>
            <person name="Magnuson J."/>
            <person name="Maillard F."/>
            <person name="Morin E."/>
            <person name="Murat C."/>
            <person name="Nolan M."/>
            <person name="Ohm R."/>
            <person name="Pangilinan J."/>
            <person name="Pereira M."/>
            <person name="Perotto S."/>
            <person name="Peter M."/>
            <person name="Riley R."/>
            <person name="Sitrit Y."/>
            <person name="Stielow B."/>
            <person name="Szollosi G."/>
            <person name="Zifcakova L."/>
            <person name="Stursova M."/>
            <person name="Spatafora J.W."/>
            <person name="Tedersoo L."/>
            <person name="Vaario L.-M."/>
            <person name="Yamada A."/>
            <person name="Yan M."/>
            <person name="Wang P."/>
            <person name="Xu J."/>
            <person name="Bruns T."/>
            <person name="Baldrian P."/>
            <person name="Vilgalys R."/>
            <person name="Henrissat B."/>
            <person name="Grigoriev I.V."/>
            <person name="Hibbett D."/>
            <person name="Nagy L.G."/>
            <person name="Martin F.M."/>
        </authorList>
    </citation>
    <scope>NUCLEOTIDE SEQUENCE</scope>
    <source>
        <strain evidence="2">Prilba</strain>
    </source>
</reference>
<feature type="transmembrane region" description="Helical" evidence="1">
    <location>
        <begin position="53"/>
        <end position="72"/>
    </location>
</feature>
<evidence type="ECO:0000256" key="1">
    <source>
        <dbReference type="SAM" id="Phobius"/>
    </source>
</evidence>
<protein>
    <submittedName>
        <fullName evidence="2">Uncharacterized protein</fullName>
    </submittedName>
</protein>
<dbReference type="EMBL" id="WHVB01000001">
    <property type="protein sequence ID" value="KAF8487415.1"/>
    <property type="molecule type" value="Genomic_DNA"/>
</dbReference>
<feature type="transmembrane region" description="Helical" evidence="1">
    <location>
        <begin position="78"/>
        <end position="98"/>
    </location>
</feature>